<dbReference type="Pfam" id="PF10677">
    <property type="entry name" value="DUF2490"/>
    <property type="match status" value="1"/>
</dbReference>
<feature type="signal peptide" evidence="1">
    <location>
        <begin position="1"/>
        <end position="26"/>
    </location>
</feature>
<gene>
    <name evidence="2" type="ORF">NITFAB_0600</name>
</gene>
<protein>
    <recommendedName>
        <fullName evidence="3">DUF2490 domain-containing protein</fullName>
    </recommendedName>
</protein>
<evidence type="ECO:0000256" key="1">
    <source>
        <dbReference type="SAM" id="SignalP"/>
    </source>
</evidence>
<dbReference type="AlphaFoldDB" id="A0A2X0SC83"/>
<accession>A0A2X0SC83</accession>
<sequence>MLSRINTLQAVTLSALLFSNAIPAAADINDFQTWGAIFATGSLKSFNPAWKNFKYWAEFQGRFGDDTSRLSQVMVRPGIGYEINPNSSVWVGYGWIPTDDPFTKTPFNERRLWQQFLWKDSYSFGTLSSRTRFEQRWAPRVGDDTAFRLRQMLKISSPLSQAPAYSLVASDEYWLNLNDTDWSPKSGFDQNRLFLGIGYNFDKNSKTEIGYMNQYINRSNTSVNLNDHILSINFFFDY</sequence>
<proteinExistence type="predicted"/>
<keyword evidence="1" id="KW-0732">Signal</keyword>
<dbReference type="InterPro" id="IPR019619">
    <property type="entry name" value="DUF2490"/>
</dbReference>
<evidence type="ECO:0008006" key="3">
    <source>
        <dbReference type="Google" id="ProtNLM"/>
    </source>
</evidence>
<name>A0A2X0SC83_9PROT</name>
<dbReference type="EMBL" id="LS423452">
    <property type="protein sequence ID" value="SPS05011.1"/>
    <property type="molecule type" value="Genomic_DNA"/>
</dbReference>
<evidence type="ECO:0000313" key="2">
    <source>
        <dbReference type="EMBL" id="SPS05011.1"/>
    </source>
</evidence>
<organism evidence="2">
    <name type="scientific">Candidatus Nitrotoga fabula</name>
    <dbReference type="NCBI Taxonomy" id="2182327"/>
    <lineage>
        <taxon>Bacteria</taxon>
        <taxon>Pseudomonadati</taxon>
        <taxon>Pseudomonadota</taxon>
        <taxon>Betaproteobacteria</taxon>
        <taxon>Nitrosomonadales</taxon>
        <taxon>Gallionellaceae</taxon>
        <taxon>Candidatus Nitrotoga</taxon>
    </lineage>
</organism>
<feature type="chain" id="PRO_5016116439" description="DUF2490 domain-containing protein" evidence="1">
    <location>
        <begin position="27"/>
        <end position="238"/>
    </location>
</feature>
<reference evidence="2" key="1">
    <citation type="submission" date="2018-05" db="EMBL/GenBank/DDBJ databases">
        <authorList>
            <person name="Lanie J.A."/>
            <person name="Ng W.-L."/>
            <person name="Kazmierczak K.M."/>
            <person name="Andrzejewski T.M."/>
            <person name="Davidsen T.M."/>
            <person name="Wayne K.J."/>
            <person name="Tettelin H."/>
            <person name="Glass J.I."/>
            <person name="Rusch D."/>
            <person name="Podicherti R."/>
            <person name="Tsui H.-C.T."/>
            <person name="Winkler M.E."/>
        </authorList>
    </citation>
    <scope>NUCLEOTIDE SEQUENCE</scope>
    <source>
        <strain evidence="2">KNB</strain>
    </source>
</reference>